<feature type="signal peptide" evidence="5">
    <location>
        <begin position="1"/>
        <end position="27"/>
    </location>
</feature>
<comment type="caution">
    <text evidence="7">The sequence shown here is derived from an EMBL/GenBank/DDBJ whole genome shotgun (WGS) entry which is preliminary data.</text>
</comment>
<evidence type="ECO:0000313" key="8">
    <source>
        <dbReference type="Proteomes" id="UP000266196"/>
    </source>
</evidence>
<evidence type="ECO:0000256" key="1">
    <source>
        <dbReference type="ARBA" id="ARBA00001974"/>
    </source>
</evidence>
<dbReference type="GO" id="GO:0016491">
    <property type="term" value="F:oxidoreductase activity"/>
    <property type="evidence" value="ECO:0007669"/>
    <property type="project" value="UniProtKB-KW"/>
</dbReference>
<dbReference type="InterPro" id="IPR036188">
    <property type="entry name" value="FAD/NAD-bd_sf"/>
</dbReference>
<evidence type="ECO:0000256" key="2">
    <source>
        <dbReference type="ARBA" id="ARBA00022630"/>
    </source>
</evidence>
<dbReference type="AlphaFoldDB" id="A0A397FNU6"/>
<dbReference type="Gene3D" id="3.50.50.60">
    <property type="entry name" value="FAD/NAD(P)-binding domain"/>
    <property type="match status" value="2"/>
</dbReference>
<name>A0A397FNU6_APHAT</name>
<dbReference type="PRINTS" id="PR00368">
    <property type="entry name" value="FADPNR"/>
</dbReference>
<evidence type="ECO:0000256" key="4">
    <source>
        <dbReference type="ARBA" id="ARBA00023002"/>
    </source>
</evidence>
<keyword evidence="5" id="KW-0732">Signal</keyword>
<dbReference type="InterPro" id="IPR050315">
    <property type="entry name" value="FAD-oxidoreductase_2"/>
</dbReference>
<accession>A0A397FNU6</accession>
<keyword evidence="2" id="KW-0285">Flavoprotein</keyword>
<keyword evidence="4" id="KW-0560">Oxidoreductase</keyword>
<dbReference type="Proteomes" id="UP000266196">
    <property type="component" value="Unassembled WGS sequence"/>
</dbReference>
<feature type="chain" id="PRO_5017195018" description="FAD-dependent oxidoreductase 2 FAD-binding domain-containing protein" evidence="5">
    <location>
        <begin position="28"/>
        <end position="189"/>
    </location>
</feature>
<dbReference type="InterPro" id="IPR003953">
    <property type="entry name" value="FAD-dep_OxRdtase_2_FAD-bd"/>
</dbReference>
<proteinExistence type="predicted"/>
<evidence type="ECO:0000259" key="6">
    <source>
        <dbReference type="Pfam" id="PF00890"/>
    </source>
</evidence>
<dbReference type="SUPFAM" id="SSF51905">
    <property type="entry name" value="FAD/NAD(P)-binding domain"/>
    <property type="match status" value="1"/>
</dbReference>
<feature type="domain" description="FAD-dependent oxidoreductase 2 FAD-binding" evidence="6">
    <location>
        <begin position="28"/>
        <end position="109"/>
    </location>
</feature>
<dbReference type="PRINTS" id="PR00411">
    <property type="entry name" value="PNDRDTASEI"/>
</dbReference>
<protein>
    <recommendedName>
        <fullName evidence="6">FAD-dependent oxidoreductase 2 FAD-binding domain-containing protein</fullName>
    </recommendedName>
</protein>
<dbReference type="PANTHER" id="PTHR43400:SF7">
    <property type="entry name" value="FAD-DEPENDENT OXIDOREDUCTASE 2 FAD BINDING DOMAIN-CONTAINING PROTEIN"/>
    <property type="match status" value="1"/>
</dbReference>
<gene>
    <name evidence="7" type="ORF">DYB31_015953</name>
</gene>
<evidence type="ECO:0000256" key="5">
    <source>
        <dbReference type="SAM" id="SignalP"/>
    </source>
</evidence>
<reference evidence="7 8" key="1">
    <citation type="submission" date="2018-08" db="EMBL/GenBank/DDBJ databases">
        <title>Aphanomyces genome sequencing and annotation.</title>
        <authorList>
            <person name="Minardi D."/>
            <person name="Oidtmann B."/>
            <person name="Van Der Giezen M."/>
            <person name="Studholme D.J."/>
        </authorList>
    </citation>
    <scope>NUCLEOTIDE SEQUENCE [LARGE SCALE GENOMIC DNA]</scope>
    <source>
        <strain evidence="7 8">197901</strain>
    </source>
</reference>
<dbReference type="VEuPathDB" id="FungiDB:H257_02458"/>
<dbReference type="PANTHER" id="PTHR43400">
    <property type="entry name" value="FUMARATE REDUCTASE"/>
    <property type="match status" value="1"/>
</dbReference>
<organism evidence="7 8">
    <name type="scientific">Aphanomyces astaci</name>
    <name type="common">Crayfish plague agent</name>
    <dbReference type="NCBI Taxonomy" id="112090"/>
    <lineage>
        <taxon>Eukaryota</taxon>
        <taxon>Sar</taxon>
        <taxon>Stramenopiles</taxon>
        <taxon>Oomycota</taxon>
        <taxon>Saprolegniomycetes</taxon>
        <taxon>Saprolegniales</taxon>
        <taxon>Verrucalvaceae</taxon>
        <taxon>Aphanomyces</taxon>
    </lineage>
</organism>
<dbReference type="EMBL" id="QUTE01005850">
    <property type="protein sequence ID" value="RHZ34636.1"/>
    <property type="molecule type" value="Genomic_DNA"/>
</dbReference>
<evidence type="ECO:0000256" key="3">
    <source>
        <dbReference type="ARBA" id="ARBA00022827"/>
    </source>
</evidence>
<evidence type="ECO:0000313" key="7">
    <source>
        <dbReference type="EMBL" id="RHZ34636.1"/>
    </source>
</evidence>
<dbReference type="Pfam" id="PF00890">
    <property type="entry name" value="FAD_binding_2"/>
    <property type="match status" value="1"/>
</dbReference>
<keyword evidence="3" id="KW-0274">FAD</keyword>
<comment type="cofactor">
    <cofactor evidence="1">
        <name>FAD</name>
        <dbReference type="ChEBI" id="CHEBI:57692"/>
    </cofactor>
</comment>
<sequence>MAGGSIWLTLIIVSWFAALHFTDPTTADIVIIGGGLAGMTAALEALEANASLRIVLLEKEPKVGGNSAKASSGINAAQSKDDLDAYLQDTLKSGGGFTNPVLAQTLVDQLGGHSTERTRRNKTGPNVGFAITSALKKAIDDASSQIQIVTGAKVTKLVASDNAVSGVEYHVDNRDFTVSTPAVILATGT</sequence>